<name>A0A1H5ZDI1_9RHOB</name>
<sequence length="31" mass="3545">MNAFERYLTLWVALCIVAGIVLGQMFPGFFH</sequence>
<protein>
    <submittedName>
        <fullName evidence="2">Arsenite transporter, ACR3 family</fullName>
    </submittedName>
</protein>
<evidence type="ECO:0000313" key="1">
    <source>
        <dbReference type="EMBL" id="SEF90331.1"/>
    </source>
</evidence>
<organism evidence="2 3">
    <name type="scientific">Jhaorihella thermophila</name>
    <dbReference type="NCBI Taxonomy" id="488547"/>
    <lineage>
        <taxon>Bacteria</taxon>
        <taxon>Pseudomonadati</taxon>
        <taxon>Pseudomonadota</taxon>
        <taxon>Alphaproteobacteria</taxon>
        <taxon>Rhodobacterales</taxon>
        <taxon>Paracoccaceae</taxon>
        <taxon>Jhaorihella</taxon>
    </lineage>
</organism>
<keyword evidence="3" id="KW-1185">Reference proteome</keyword>
<dbReference type="AlphaFoldDB" id="A0A1H5ZDI1"/>
<reference evidence="2 3" key="1">
    <citation type="submission" date="2016-10" db="EMBL/GenBank/DDBJ databases">
        <authorList>
            <person name="de Groot N.N."/>
        </authorList>
    </citation>
    <scope>NUCLEOTIDE SEQUENCE [LARGE SCALE GENOMIC DNA]</scope>
    <source>
        <strain evidence="2 3">DSM 23413</strain>
    </source>
</reference>
<evidence type="ECO:0000313" key="2">
    <source>
        <dbReference type="EMBL" id="SEG34120.1"/>
    </source>
</evidence>
<accession>A0A1H5ZDI1</accession>
<dbReference type="EMBL" id="FNVD01000036">
    <property type="protein sequence ID" value="SEG34120.1"/>
    <property type="molecule type" value="Genomic_DNA"/>
</dbReference>
<dbReference type="EMBL" id="FNVD01000006">
    <property type="protein sequence ID" value="SEF90331.1"/>
    <property type="molecule type" value="Genomic_DNA"/>
</dbReference>
<gene>
    <name evidence="1" type="ORF">SAMN05421751_106218</name>
    <name evidence="2" type="ORF">SAMN05421751_1361</name>
</gene>
<proteinExistence type="predicted"/>
<dbReference type="Proteomes" id="UP000236742">
    <property type="component" value="Unassembled WGS sequence"/>
</dbReference>
<evidence type="ECO:0000313" key="3">
    <source>
        <dbReference type="Proteomes" id="UP000236742"/>
    </source>
</evidence>
<feature type="non-terminal residue" evidence="2">
    <location>
        <position position="31"/>
    </location>
</feature>